<evidence type="ECO:0000313" key="2">
    <source>
        <dbReference type="Proteomes" id="UP000532440"/>
    </source>
</evidence>
<dbReference type="CDD" id="cd00586">
    <property type="entry name" value="4HBT"/>
    <property type="match status" value="1"/>
</dbReference>
<keyword evidence="2" id="KW-1185">Reference proteome</keyword>
<dbReference type="Gene3D" id="3.10.129.10">
    <property type="entry name" value="Hotdog Thioesterase"/>
    <property type="match status" value="1"/>
</dbReference>
<dbReference type="RefSeq" id="WP_183970588.1">
    <property type="nucleotide sequence ID" value="NZ_BAABEW010000013.1"/>
</dbReference>
<sequence length="144" mass="16393">MFERSADSLLVFQLEVPIRWGDMDAMGHVNNTVYFRYMEQTRISWFEAMGLDSRPEAGEGMVVVNAYCTFARQFEYPGTVLCRHYVGRLGTSSFETYVEMSRTDDPDTVCAYGGAKGVWVDYAQQKSRPLPPQVREAILTPRLG</sequence>
<keyword evidence="1" id="KW-0378">Hydrolase</keyword>
<organism evidence="1 2">
    <name type="scientific">Quisquiliibacterium transsilvanicum</name>
    <dbReference type="NCBI Taxonomy" id="1549638"/>
    <lineage>
        <taxon>Bacteria</taxon>
        <taxon>Pseudomonadati</taxon>
        <taxon>Pseudomonadota</taxon>
        <taxon>Betaproteobacteria</taxon>
        <taxon>Burkholderiales</taxon>
        <taxon>Burkholderiaceae</taxon>
        <taxon>Quisquiliibacterium</taxon>
    </lineage>
</organism>
<dbReference type="EC" id="3.1.2.-" evidence="1"/>
<dbReference type="SUPFAM" id="SSF54637">
    <property type="entry name" value="Thioesterase/thiol ester dehydrase-isomerase"/>
    <property type="match status" value="1"/>
</dbReference>
<dbReference type="InterPro" id="IPR050563">
    <property type="entry name" value="4-hydroxybenzoyl-CoA_TE"/>
</dbReference>
<evidence type="ECO:0000313" key="1">
    <source>
        <dbReference type="EMBL" id="MBB5273719.1"/>
    </source>
</evidence>
<accession>A0A7W8MB26</accession>
<dbReference type="AlphaFoldDB" id="A0A7W8MB26"/>
<dbReference type="PANTHER" id="PTHR31793">
    <property type="entry name" value="4-HYDROXYBENZOYL-COA THIOESTERASE FAMILY MEMBER"/>
    <property type="match status" value="1"/>
</dbReference>
<name>A0A7W8MB26_9BURK</name>
<protein>
    <submittedName>
        <fullName evidence="1">Acyl-CoA thioester hydrolase</fullName>
        <ecNumber evidence="1">3.1.2.-</ecNumber>
    </submittedName>
</protein>
<dbReference type="Pfam" id="PF13279">
    <property type="entry name" value="4HBT_2"/>
    <property type="match status" value="1"/>
</dbReference>
<dbReference type="EMBL" id="JACHGB010000008">
    <property type="protein sequence ID" value="MBB5273719.1"/>
    <property type="molecule type" value="Genomic_DNA"/>
</dbReference>
<proteinExistence type="predicted"/>
<dbReference type="Proteomes" id="UP000532440">
    <property type="component" value="Unassembled WGS sequence"/>
</dbReference>
<reference evidence="1 2" key="1">
    <citation type="submission" date="2020-08" db="EMBL/GenBank/DDBJ databases">
        <title>Genomic Encyclopedia of Type Strains, Phase IV (KMG-IV): sequencing the most valuable type-strain genomes for metagenomic binning, comparative biology and taxonomic classification.</title>
        <authorList>
            <person name="Goeker M."/>
        </authorList>
    </citation>
    <scope>NUCLEOTIDE SEQUENCE [LARGE SCALE GENOMIC DNA]</scope>
    <source>
        <strain evidence="1 2">DSM 29781</strain>
    </source>
</reference>
<dbReference type="InterPro" id="IPR029069">
    <property type="entry name" value="HotDog_dom_sf"/>
</dbReference>
<dbReference type="GO" id="GO:0047617">
    <property type="term" value="F:fatty acyl-CoA hydrolase activity"/>
    <property type="evidence" value="ECO:0007669"/>
    <property type="project" value="TreeGrafter"/>
</dbReference>
<dbReference type="PANTHER" id="PTHR31793:SF24">
    <property type="entry name" value="LONG-CHAIN ACYL-COA THIOESTERASE FADM"/>
    <property type="match status" value="1"/>
</dbReference>
<gene>
    <name evidence="1" type="ORF">HNQ70_003750</name>
</gene>
<comment type="caution">
    <text evidence="1">The sequence shown here is derived from an EMBL/GenBank/DDBJ whole genome shotgun (WGS) entry which is preliminary data.</text>
</comment>